<protein>
    <submittedName>
        <fullName evidence="1">Uncharacterized protein</fullName>
    </submittedName>
</protein>
<proteinExistence type="predicted"/>
<sequence>MQDDHPIPLGKSVGSARSQFIASVRKALRSVEQGRAASAAISDIRQAIAVLDRKTASPKGGKA</sequence>
<name>A0A6M1S1U8_9HYPH</name>
<reference evidence="1 2" key="1">
    <citation type="submission" date="2020-02" db="EMBL/GenBank/DDBJ databases">
        <title>Genome sequence of the type strain CCBAU10050 of Rhizobium daejeonense.</title>
        <authorList>
            <person name="Gao J."/>
            <person name="Sun J."/>
        </authorList>
    </citation>
    <scope>NUCLEOTIDE SEQUENCE [LARGE SCALE GENOMIC DNA]</scope>
    <source>
        <strain evidence="1 2">CCBAU10050</strain>
    </source>
</reference>
<organism evidence="1 2">
    <name type="scientific">Rhizobium daejeonense</name>
    <dbReference type="NCBI Taxonomy" id="240521"/>
    <lineage>
        <taxon>Bacteria</taxon>
        <taxon>Pseudomonadati</taxon>
        <taxon>Pseudomonadota</taxon>
        <taxon>Alphaproteobacteria</taxon>
        <taxon>Hyphomicrobiales</taxon>
        <taxon>Rhizobiaceae</taxon>
        <taxon>Rhizobium/Agrobacterium group</taxon>
        <taxon>Rhizobium</taxon>
    </lineage>
</organism>
<evidence type="ECO:0000313" key="2">
    <source>
        <dbReference type="Proteomes" id="UP000477849"/>
    </source>
</evidence>
<dbReference type="RefSeq" id="WP_163905191.1">
    <property type="nucleotide sequence ID" value="NZ_CP048427.1"/>
</dbReference>
<gene>
    <name evidence="1" type="ORF">G6N76_11185</name>
</gene>
<dbReference type="EMBL" id="JAAKZH010000003">
    <property type="protein sequence ID" value="NGO64241.1"/>
    <property type="molecule type" value="Genomic_DNA"/>
</dbReference>
<dbReference type="AlphaFoldDB" id="A0A6M1S1U8"/>
<dbReference type="Proteomes" id="UP000477849">
    <property type="component" value="Unassembled WGS sequence"/>
</dbReference>
<keyword evidence="2" id="KW-1185">Reference proteome</keyword>
<accession>A0A6M1S1U8</accession>
<comment type="caution">
    <text evidence="1">The sequence shown here is derived from an EMBL/GenBank/DDBJ whole genome shotgun (WGS) entry which is preliminary data.</text>
</comment>
<evidence type="ECO:0000313" key="1">
    <source>
        <dbReference type="EMBL" id="NGO64241.1"/>
    </source>
</evidence>